<dbReference type="GO" id="GO:0048598">
    <property type="term" value="P:embryonic morphogenesis"/>
    <property type="evidence" value="ECO:0007669"/>
    <property type="project" value="InterPro"/>
</dbReference>
<evidence type="ECO:0000313" key="2">
    <source>
        <dbReference type="EMBL" id="JAD08352.1"/>
    </source>
</evidence>
<dbReference type="AlphaFoldDB" id="A0A0A1XBN3"/>
<dbReference type="OrthoDB" id="10071059at2759"/>
<organism evidence="2">
    <name type="scientific">Zeugodacus cucurbitae</name>
    <name type="common">Melon fruit fly</name>
    <name type="synonym">Bactrocera cucurbitae</name>
    <dbReference type="NCBI Taxonomy" id="28588"/>
    <lineage>
        <taxon>Eukaryota</taxon>
        <taxon>Metazoa</taxon>
        <taxon>Ecdysozoa</taxon>
        <taxon>Arthropoda</taxon>
        <taxon>Hexapoda</taxon>
        <taxon>Insecta</taxon>
        <taxon>Pterygota</taxon>
        <taxon>Neoptera</taxon>
        <taxon>Endopterygota</taxon>
        <taxon>Diptera</taxon>
        <taxon>Brachycera</taxon>
        <taxon>Muscomorpha</taxon>
        <taxon>Tephritoidea</taxon>
        <taxon>Tephritidae</taxon>
        <taxon>Zeugodacus</taxon>
        <taxon>Zeugodacus</taxon>
    </lineage>
</organism>
<feature type="compositionally biased region" description="Low complexity" evidence="1">
    <location>
        <begin position="88"/>
        <end position="100"/>
    </location>
</feature>
<dbReference type="EMBL" id="GBXI01005940">
    <property type="protein sequence ID" value="JAD08352.1"/>
    <property type="molecule type" value="Transcribed_RNA"/>
</dbReference>
<gene>
    <name evidence="2" type="primary">frr_2</name>
    <name evidence="2" type="ORF">g.19695</name>
</gene>
<dbReference type="GO" id="GO:0072669">
    <property type="term" value="C:tRNA-splicing ligase complex"/>
    <property type="evidence" value="ECO:0007669"/>
    <property type="project" value="InterPro"/>
</dbReference>
<sequence>MDYMFADLLTREELLNILIERQLNLPNIQEMSHGELVRLYKTFALPLARRERHRVRGKLECNNSNAQHLKINNVISMDTDEPEYTPPSHQISQTSNSSTTENSITCGKRLCGYKHLHPLTDEYLSIATKRIKIAWS</sequence>
<accession>A0A0A1XBN3</accession>
<reference evidence="2" key="2">
    <citation type="journal article" date="2015" name="Gigascience">
        <title>Reconstructing a comprehensive transcriptome assembly of a white-pupal translocated strain of the pest fruit fly Bactrocera cucurbitae.</title>
        <authorList>
            <person name="Sim S.B."/>
            <person name="Calla B."/>
            <person name="Hall B."/>
            <person name="DeRego T."/>
            <person name="Geib S.M."/>
        </authorList>
    </citation>
    <scope>NUCLEOTIDE SEQUENCE</scope>
</reference>
<feature type="region of interest" description="Disordered" evidence="1">
    <location>
        <begin position="78"/>
        <end position="100"/>
    </location>
</feature>
<dbReference type="GeneID" id="105212773"/>
<protein>
    <submittedName>
        <fullName evidence="2">Ribosome-recycling factor</fullName>
    </submittedName>
</protein>
<dbReference type="Pfam" id="PF15323">
    <property type="entry name" value="Ashwin"/>
    <property type="match status" value="1"/>
</dbReference>
<evidence type="ECO:0000256" key="1">
    <source>
        <dbReference type="SAM" id="MobiDB-lite"/>
    </source>
</evidence>
<name>A0A0A1XBN3_ZEUCU</name>
<reference evidence="2" key="1">
    <citation type="submission" date="2014-11" db="EMBL/GenBank/DDBJ databases">
        <authorList>
            <person name="Geib S."/>
        </authorList>
    </citation>
    <scope>NUCLEOTIDE SEQUENCE</scope>
</reference>
<dbReference type="InterPro" id="IPR024887">
    <property type="entry name" value="Ashwin"/>
</dbReference>
<proteinExistence type="predicted"/>